<dbReference type="Proteomes" id="UP000604046">
    <property type="component" value="Unassembled WGS sequence"/>
</dbReference>
<dbReference type="OrthoDB" id="455040at2759"/>
<accession>A0A812RWG1</accession>
<reference evidence="1" key="1">
    <citation type="submission" date="2021-02" db="EMBL/GenBank/DDBJ databases">
        <authorList>
            <person name="Dougan E. K."/>
            <person name="Rhodes N."/>
            <person name="Thang M."/>
            <person name="Chan C."/>
        </authorList>
    </citation>
    <scope>NUCLEOTIDE SEQUENCE</scope>
</reference>
<sequence length="469" mass="51827">MTGVIEVAAASAAIAVFARNKHEKERQEERVASELYKRFFNADLCEESPDRATIVGNLVGVDVNAVAAVRAIERYQKERRHRFMYLSSSAEHVGDTRTRVLEELKQWLMTLSMDAAISAGTVANRLDYCSQFLLRAPAFEAQNEISFLATLGEVCRHLERLFQQTVSLERTGEAKIGHLLSLGKELVEATKPVLRFSLFAPQSALDEADAALPDFDLSTAGGRLVAALLREVHFRRLGDSPGELEGSTSPGFPELLEETSRSWLEAPSAGQDSGLLVAFAQEAHVEARKSFLDLCRHLDRFCFFLMALQPYQKVAAAGGDAALCWLRRGLCHLLQELGKALLQLRQARLAVLHASKKHLQELAKQLPKSGKLERRWMQDLRHIDDQRLDELHKILSKGFAEVQSMISAAREVELKSMAKQGLQNIASAFLSADFQARCSLALPDRLAAEMRELASGVPVGAVGVAQISS</sequence>
<protein>
    <submittedName>
        <fullName evidence="1">Scrn3 protein</fullName>
    </submittedName>
</protein>
<comment type="caution">
    <text evidence="1">The sequence shown here is derived from an EMBL/GenBank/DDBJ whole genome shotgun (WGS) entry which is preliminary data.</text>
</comment>
<gene>
    <name evidence="1" type="primary">scrn3</name>
    <name evidence="1" type="ORF">SNAT2548_LOCUS25067</name>
</gene>
<organism evidence="1 2">
    <name type="scientific">Symbiodinium natans</name>
    <dbReference type="NCBI Taxonomy" id="878477"/>
    <lineage>
        <taxon>Eukaryota</taxon>
        <taxon>Sar</taxon>
        <taxon>Alveolata</taxon>
        <taxon>Dinophyceae</taxon>
        <taxon>Suessiales</taxon>
        <taxon>Symbiodiniaceae</taxon>
        <taxon>Symbiodinium</taxon>
    </lineage>
</organism>
<proteinExistence type="predicted"/>
<keyword evidence="2" id="KW-1185">Reference proteome</keyword>
<evidence type="ECO:0000313" key="1">
    <source>
        <dbReference type="EMBL" id="CAE7455410.1"/>
    </source>
</evidence>
<dbReference type="AlphaFoldDB" id="A0A812RWG1"/>
<dbReference type="EMBL" id="CAJNDS010002378">
    <property type="protein sequence ID" value="CAE7455410.1"/>
    <property type="molecule type" value="Genomic_DNA"/>
</dbReference>
<evidence type="ECO:0000313" key="2">
    <source>
        <dbReference type="Proteomes" id="UP000604046"/>
    </source>
</evidence>
<name>A0A812RWG1_9DINO</name>